<gene>
    <name evidence="1" type="ORF">HKD32_02610</name>
</gene>
<evidence type="ECO:0000313" key="2">
    <source>
        <dbReference type="Proteomes" id="UP000661006"/>
    </source>
</evidence>
<evidence type="ECO:0000313" key="1">
    <source>
        <dbReference type="EMBL" id="MBF0869753.1"/>
    </source>
</evidence>
<reference evidence="1" key="1">
    <citation type="submission" date="2020-04" db="EMBL/GenBank/DDBJ databases">
        <authorList>
            <person name="Sombolestani A."/>
        </authorList>
    </citation>
    <scope>NUCLEOTIDE SEQUENCE</scope>
    <source>
        <strain evidence="1">R71697</strain>
    </source>
</reference>
<dbReference type="GeneID" id="81473573"/>
<comment type="caution">
    <text evidence="1">The sequence shown here is derived from an EMBL/GenBank/DDBJ whole genome shotgun (WGS) entry which is preliminary data.</text>
</comment>
<protein>
    <submittedName>
        <fullName evidence="1">Transcriptional regulator</fullName>
    </submittedName>
</protein>
<organism evidence="1 2">
    <name type="scientific">Gluconobacter japonicus</name>
    <dbReference type="NCBI Taxonomy" id="376620"/>
    <lineage>
        <taxon>Bacteria</taxon>
        <taxon>Pseudomonadati</taxon>
        <taxon>Pseudomonadota</taxon>
        <taxon>Alphaproteobacteria</taxon>
        <taxon>Acetobacterales</taxon>
        <taxon>Acetobacteraceae</taxon>
        <taxon>Gluconobacter</taxon>
    </lineage>
</organism>
<reference evidence="1" key="2">
    <citation type="submission" date="2020-11" db="EMBL/GenBank/DDBJ databases">
        <title>Description of novel Gluconobacter species.</title>
        <authorList>
            <person name="Cleenwerck I."/>
            <person name="Cnockaert M."/>
            <person name="Borremans W."/>
            <person name="Wieme A.D."/>
            <person name="De Vuyst L."/>
            <person name="Vandamme P."/>
        </authorList>
    </citation>
    <scope>NUCLEOTIDE SEQUENCE</scope>
    <source>
        <strain evidence="1">R71697</strain>
    </source>
</reference>
<name>A0A9Q2FI79_GLUJA</name>
<dbReference type="AlphaFoldDB" id="A0A9Q2FI79"/>
<proteinExistence type="predicted"/>
<dbReference type="EMBL" id="JABCQN010000001">
    <property type="protein sequence ID" value="MBF0869753.1"/>
    <property type="molecule type" value="Genomic_DNA"/>
</dbReference>
<accession>A0A9Q2FI79</accession>
<dbReference type="Proteomes" id="UP000661006">
    <property type="component" value="Unassembled WGS sequence"/>
</dbReference>
<sequence>MSGRIVQMAPKVLDIGDAASYLAMSVGTFRAHVLPHVRQIALSARRRGYLVSDLDRWIDLQAGGEGVAVSVSANPWDAMS</sequence>
<dbReference type="RefSeq" id="WP_194257465.1">
    <property type="nucleotide sequence ID" value="NZ_JABCQN010000001.1"/>
</dbReference>